<reference evidence="4" key="1">
    <citation type="journal article" date="2014" name="Nat. Commun.">
        <title>Genome sequence of mungbean and insights into evolution within Vigna species.</title>
        <authorList>
            <person name="Kang Y.J."/>
            <person name="Kim S.K."/>
            <person name="Kim M.Y."/>
            <person name="Lestari P."/>
            <person name="Kim K.H."/>
            <person name="Ha B.K."/>
            <person name="Jun T.H."/>
            <person name="Hwang W.J."/>
            <person name="Lee T."/>
            <person name="Lee J."/>
            <person name="Shim S."/>
            <person name="Yoon M.Y."/>
            <person name="Jang Y.E."/>
            <person name="Han K.S."/>
            <person name="Taeprayoon P."/>
            <person name="Yoon N."/>
            <person name="Somta P."/>
            <person name="Tanya P."/>
            <person name="Kim K.S."/>
            <person name="Gwag J.G."/>
            <person name="Moon J.K."/>
            <person name="Lee Y.H."/>
            <person name="Park B.S."/>
            <person name="Bombarely A."/>
            <person name="Doyle J.J."/>
            <person name="Jackson S.A."/>
            <person name="Schafleitner R."/>
            <person name="Srinives P."/>
            <person name="Varshney R.K."/>
            <person name="Lee S.H."/>
        </authorList>
    </citation>
    <scope>NUCLEOTIDE SEQUENCE [LARGE SCALE GENOMIC DNA]</scope>
    <source>
        <strain evidence="4">cv. VC1973A</strain>
    </source>
</reference>
<dbReference type="Proteomes" id="UP000087766">
    <property type="component" value="Chromosome 1"/>
</dbReference>
<dbReference type="STRING" id="3916.A0A3Q0EME9"/>
<protein>
    <recommendedName>
        <fullName evidence="2">Mediator of RNA polymerase II transcription subunit 25</fullName>
    </recommendedName>
</protein>
<evidence type="ECO:0000313" key="4">
    <source>
        <dbReference type="Proteomes" id="UP000087766"/>
    </source>
</evidence>
<dbReference type="OrthoDB" id="1436282at2759"/>
<comment type="similarity">
    <text evidence="1">Belongs to the Mediator complex subunit 25 family.</text>
</comment>
<evidence type="ECO:0000313" key="5">
    <source>
        <dbReference type="RefSeq" id="XP_022633063.1"/>
    </source>
</evidence>
<dbReference type="GO" id="GO:0045944">
    <property type="term" value="P:positive regulation of transcription by RNA polymerase II"/>
    <property type="evidence" value="ECO:0007669"/>
    <property type="project" value="TreeGrafter"/>
</dbReference>
<evidence type="ECO:0000256" key="1">
    <source>
        <dbReference type="ARBA" id="ARBA00009102"/>
    </source>
</evidence>
<accession>A0A3Q0EME9</accession>
<organism evidence="4 5">
    <name type="scientific">Vigna radiata var. radiata</name>
    <name type="common">Mung bean</name>
    <name type="synonym">Phaseolus aureus</name>
    <dbReference type="NCBI Taxonomy" id="3916"/>
    <lineage>
        <taxon>Eukaryota</taxon>
        <taxon>Viridiplantae</taxon>
        <taxon>Streptophyta</taxon>
        <taxon>Embryophyta</taxon>
        <taxon>Tracheophyta</taxon>
        <taxon>Spermatophyta</taxon>
        <taxon>Magnoliopsida</taxon>
        <taxon>eudicotyledons</taxon>
        <taxon>Gunneridae</taxon>
        <taxon>Pentapetalae</taxon>
        <taxon>rosids</taxon>
        <taxon>fabids</taxon>
        <taxon>Fabales</taxon>
        <taxon>Fabaceae</taxon>
        <taxon>Papilionoideae</taxon>
        <taxon>50 kb inversion clade</taxon>
        <taxon>NPAAA clade</taxon>
        <taxon>indigoferoid/millettioid clade</taxon>
        <taxon>Phaseoleae</taxon>
        <taxon>Vigna</taxon>
    </lineage>
</organism>
<dbReference type="InterPro" id="IPR021419">
    <property type="entry name" value="Mediator_Med25_VWA"/>
</dbReference>
<dbReference type="PANTHER" id="PTHR12433:SF12">
    <property type="entry name" value="MEDIATOR OF RNA POLYMERASE II TRANSCRIPTION SUBUNIT 25"/>
    <property type="match status" value="1"/>
</dbReference>
<dbReference type="GeneID" id="111241018"/>
<dbReference type="AlphaFoldDB" id="A0A3Q0EME9"/>
<dbReference type="Pfam" id="PF11265">
    <property type="entry name" value="Med25_VWA"/>
    <property type="match status" value="1"/>
</dbReference>
<dbReference type="GO" id="GO:0005667">
    <property type="term" value="C:transcription regulator complex"/>
    <property type="evidence" value="ECO:0007669"/>
    <property type="project" value="TreeGrafter"/>
</dbReference>
<evidence type="ECO:0000256" key="2">
    <source>
        <dbReference type="ARBA" id="ARBA00019694"/>
    </source>
</evidence>
<reference evidence="5" key="2">
    <citation type="submission" date="2025-08" db="UniProtKB">
        <authorList>
            <consortium name="RefSeq"/>
        </authorList>
    </citation>
    <scope>IDENTIFICATION</scope>
    <source>
        <tissue evidence="5">Leaf</tissue>
    </source>
</reference>
<keyword evidence="4" id="KW-1185">Reference proteome</keyword>
<dbReference type="KEGG" id="vra:111241018"/>
<name>A0A3Q0EME9_VIGRR</name>
<feature type="domain" description="Mediator of RNA polymerase II transcription subunit 25 von Willebrand factor type A" evidence="3">
    <location>
        <begin position="8"/>
        <end position="149"/>
    </location>
</feature>
<proteinExistence type="inferred from homology"/>
<evidence type="ECO:0000259" key="3">
    <source>
        <dbReference type="Pfam" id="PF11265"/>
    </source>
</evidence>
<gene>
    <name evidence="5" type="primary">LOC111241018</name>
</gene>
<dbReference type="GO" id="GO:0016592">
    <property type="term" value="C:mediator complex"/>
    <property type="evidence" value="ECO:0007669"/>
    <property type="project" value="TreeGrafter"/>
</dbReference>
<dbReference type="RefSeq" id="XP_022633063.1">
    <property type="nucleotide sequence ID" value="XM_022777342.1"/>
</dbReference>
<dbReference type="PANTHER" id="PTHR12433">
    <property type="entry name" value="MEDIATOR OF RNA POLYMERASE II TRANSCRIPTION SUBUNIT 25"/>
    <property type="match status" value="1"/>
</dbReference>
<sequence length="393" mass="43819">MYNANSNADVQHIHWTGEVDYFLGVLSSLVFNGNNGNQHTMVQGLGEALMLFPRPSDVMTKEEYYNGSRHCILIASGDPVPRRMLVSLPQIDKGRIFGTQLHTLNVDFCEVAEMFGPLAVSLSIISAVQHPIFGVIFNMGNNGSPIVTTPNSIIRIGELNVLLARNFKEAHDALGGKRRVDPATKESVKSMRMTNEEVANMIDPRGALPADDSMFIQSRGNIVNTAPSLSRPVLPYACTSTSSSTRPHLPFLAAGFDPYGRPVFGPTTEGTLFGKIQRNRTNTQRGKALRRVTSPPTLTYEWSSRLEISLYLPKKTIDYMITIHFGPIDYVFFDILHFNNLDLYEHLTNKNVSAKINLPSQILIISPTKNRHYYIGTIFPSDTTFIQKIRACK</sequence>